<keyword evidence="1" id="KW-1133">Transmembrane helix</keyword>
<feature type="transmembrane region" description="Helical" evidence="1">
    <location>
        <begin position="12"/>
        <end position="32"/>
    </location>
</feature>
<evidence type="ECO:0000256" key="1">
    <source>
        <dbReference type="SAM" id="Phobius"/>
    </source>
</evidence>
<comment type="caution">
    <text evidence="2">The sequence shown here is derived from an EMBL/GenBank/DDBJ whole genome shotgun (WGS) entry which is preliminary data.</text>
</comment>
<keyword evidence="1" id="KW-0472">Membrane</keyword>
<protein>
    <submittedName>
        <fullName evidence="2">Uncharacterized protein</fullName>
    </submittedName>
</protein>
<feature type="transmembrane region" description="Helical" evidence="1">
    <location>
        <begin position="72"/>
        <end position="92"/>
    </location>
</feature>
<feature type="transmembrane region" description="Helical" evidence="1">
    <location>
        <begin position="39"/>
        <end position="60"/>
    </location>
</feature>
<dbReference type="EMBL" id="DVHH01000134">
    <property type="protein sequence ID" value="HIR55016.1"/>
    <property type="molecule type" value="Genomic_DNA"/>
</dbReference>
<gene>
    <name evidence="2" type="ORF">IAD36_05385</name>
</gene>
<sequence>MFDVWIGDVELTTLFLALCLSLILPGQLLLCLRVRSLALRLLPLCLFAALAAGLAASALAESAQARLGLSVLAIFAALMALASALGWGLWVLTGRKKWRRPD</sequence>
<keyword evidence="1" id="KW-0812">Transmembrane</keyword>
<name>A0A9D1DLG2_9FIRM</name>
<accession>A0A9D1DLG2</accession>
<dbReference type="AlphaFoldDB" id="A0A9D1DLG2"/>
<proteinExistence type="predicted"/>
<dbReference type="Proteomes" id="UP000824238">
    <property type="component" value="Unassembled WGS sequence"/>
</dbReference>
<evidence type="ECO:0000313" key="3">
    <source>
        <dbReference type="Proteomes" id="UP000824238"/>
    </source>
</evidence>
<organism evidence="2 3">
    <name type="scientific">Candidatus Scatomorpha intestinigallinarum</name>
    <dbReference type="NCBI Taxonomy" id="2840923"/>
    <lineage>
        <taxon>Bacteria</taxon>
        <taxon>Bacillati</taxon>
        <taxon>Bacillota</taxon>
        <taxon>Clostridia</taxon>
        <taxon>Eubacteriales</taxon>
        <taxon>Candidatus Scatomorpha</taxon>
    </lineage>
</organism>
<reference evidence="2" key="2">
    <citation type="journal article" date="2021" name="PeerJ">
        <title>Extensive microbial diversity within the chicken gut microbiome revealed by metagenomics and culture.</title>
        <authorList>
            <person name="Gilroy R."/>
            <person name="Ravi A."/>
            <person name="Getino M."/>
            <person name="Pursley I."/>
            <person name="Horton D.L."/>
            <person name="Alikhan N.F."/>
            <person name="Baker D."/>
            <person name="Gharbi K."/>
            <person name="Hall N."/>
            <person name="Watson M."/>
            <person name="Adriaenssens E.M."/>
            <person name="Foster-Nyarko E."/>
            <person name="Jarju S."/>
            <person name="Secka A."/>
            <person name="Antonio M."/>
            <person name="Oren A."/>
            <person name="Chaudhuri R.R."/>
            <person name="La Ragione R."/>
            <person name="Hildebrand F."/>
            <person name="Pallen M.J."/>
        </authorList>
    </citation>
    <scope>NUCLEOTIDE SEQUENCE</scope>
    <source>
        <strain evidence="2">ChiGjej3B3-7149</strain>
    </source>
</reference>
<reference evidence="2" key="1">
    <citation type="submission" date="2020-10" db="EMBL/GenBank/DDBJ databases">
        <authorList>
            <person name="Gilroy R."/>
        </authorList>
    </citation>
    <scope>NUCLEOTIDE SEQUENCE</scope>
    <source>
        <strain evidence="2">ChiGjej3B3-7149</strain>
    </source>
</reference>
<evidence type="ECO:0000313" key="2">
    <source>
        <dbReference type="EMBL" id="HIR55016.1"/>
    </source>
</evidence>